<dbReference type="Pfam" id="PF07081">
    <property type="entry name" value="DUF1349"/>
    <property type="match status" value="1"/>
</dbReference>
<dbReference type="InterPro" id="IPR013320">
    <property type="entry name" value="ConA-like_dom_sf"/>
</dbReference>
<dbReference type="PANTHER" id="PTHR35332:SF2">
    <property type="entry name" value="REGULATION OF ENOLASE PROTEIN 1"/>
    <property type="match status" value="1"/>
</dbReference>
<sequence length="196" mass="22481">MNELSFTDRQIWLNKPHHAEVSGDRIFMISDENTDFWEKTYYGFQHHNGHAVGAETTEDFTFQVRIRADFRFLYDQAGVLIRRDESHWIKAGIEFNDGQPSVGCVVTSDFSDWSTGIFPGDPGDFWIRATLKNDAVRIQYSTDGQTWPLLRLSPWPGGYQTFIGVMCCSPTRKELSVEFTEFSLTPALSKDLHDLS</sequence>
<dbReference type="InterPro" id="IPR009784">
    <property type="entry name" value="DUF1349"/>
</dbReference>
<keyword evidence="2" id="KW-1185">Reference proteome</keyword>
<evidence type="ECO:0000313" key="2">
    <source>
        <dbReference type="Proteomes" id="UP001228139"/>
    </source>
</evidence>
<organism evidence="1 2">
    <name type="scientific">Erwinia pyri</name>
    <dbReference type="NCBI Taxonomy" id="3062598"/>
    <lineage>
        <taxon>Bacteria</taxon>
        <taxon>Pseudomonadati</taxon>
        <taxon>Pseudomonadota</taxon>
        <taxon>Gammaproteobacteria</taxon>
        <taxon>Enterobacterales</taxon>
        <taxon>Erwiniaceae</taxon>
        <taxon>Erwinia</taxon>
    </lineage>
</organism>
<dbReference type="RefSeq" id="WP_306212947.1">
    <property type="nucleotide sequence ID" value="NZ_CP132353.1"/>
</dbReference>
<dbReference type="KEGG" id="epi:Q3V30_10220"/>
<accession>A0AA50DRE0</accession>
<dbReference type="EMBL" id="CP132353">
    <property type="protein sequence ID" value="WLS80820.1"/>
    <property type="molecule type" value="Genomic_DNA"/>
</dbReference>
<dbReference type="AlphaFoldDB" id="A0AA50DRE0"/>
<reference evidence="1 2" key="1">
    <citation type="submission" date="2023-07" db="EMBL/GenBank/DDBJ databases">
        <title>Pathogenic bacteria of pear tree diseases.</title>
        <authorList>
            <person name="Zhang Z."/>
            <person name="He L."/>
            <person name="Huang R."/>
        </authorList>
    </citation>
    <scope>NUCLEOTIDE SEQUENCE [LARGE SCALE GENOMIC DNA]</scope>
    <source>
        <strain evidence="1 2">DE2</strain>
    </source>
</reference>
<name>A0AA50DRE0_9GAMM</name>
<dbReference type="Proteomes" id="UP001228139">
    <property type="component" value="Chromosome"/>
</dbReference>
<evidence type="ECO:0000313" key="1">
    <source>
        <dbReference type="EMBL" id="WLS80820.1"/>
    </source>
</evidence>
<dbReference type="PANTHER" id="PTHR35332">
    <property type="entry name" value="REGULATION OF ENOLASE PROTEIN 1"/>
    <property type="match status" value="1"/>
</dbReference>
<dbReference type="PIRSF" id="PIRSF022704">
    <property type="entry name" value="UCP022704"/>
    <property type="match status" value="1"/>
</dbReference>
<proteinExistence type="predicted"/>
<protein>
    <submittedName>
        <fullName evidence="1">DUF1349 domain-containing protein</fullName>
    </submittedName>
</protein>
<dbReference type="Gene3D" id="2.60.120.200">
    <property type="match status" value="1"/>
</dbReference>
<gene>
    <name evidence="1" type="ORF">Q3V30_10220</name>
</gene>
<dbReference type="SUPFAM" id="SSF49899">
    <property type="entry name" value="Concanavalin A-like lectins/glucanases"/>
    <property type="match status" value="1"/>
</dbReference>
<dbReference type="InterPro" id="IPR015987">
    <property type="entry name" value="UCP022704"/>
</dbReference>